<dbReference type="RefSeq" id="WP_177167225.1">
    <property type="nucleotide sequence ID" value="NZ_FOHJ01000004.1"/>
</dbReference>
<name>A0A1I0DMM4_9BACI</name>
<dbReference type="STRING" id="237682.SAMN05421676_10472"/>
<sequence>MKDYHCCATCIHFLVKKEEDTILMKCKRLGYHTKSYYQFDCWDPKPRIRELMNK</sequence>
<evidence type="ECO:0000313" key="2">
    <source>
        <dbReference type="Proteomes" id="UP000199095"/>
    </source>
</evidence>
<proteinExistence type="predicted"/>
<dbReference type="EMBL" id="FOHJ01000004">
    <property type="protein sequence ID" value="SET33367.1"/>
    <property type="molecule type" value="Genomic_DNA"/>
</dbReference>
<accession>A0A1I0DMM4</accession>
<evidence type="ECO:0000313" key="1">
    <source>
        <dbReference type="EMBL" id="SET33367.1"/>
    </source>
</evidence>
<keyword evidence="2" id="KW-1185">Reference proteome</keyword>
<dbReference type="AlphaFoldDB" id="A0A1I0DMM4"/>
<dbReference type="Proteomes" id="UP000199095">
    <property type="component" value="Unassembled WGS sequence"/>
</dbReference>
<reference evidence="2" key="1">
    <citation type="submission" date="2016-10" db="EMBL/GenBank/DDBJ databases">
        <authorList>
            <person name="Varghese N."/>
            <person name="Submissions S."/>
        </authorList>
    </citation>
    <scope>NUCLEOTIDE SEQUENCE [LARGE SCALE GENOMIC DNA]</scope>
    <source>
        <strain evidence="2">CGMCC 1.3566</strain>
    </source>
</reference>
<protein>
    <submittedName>
        <fullName evidence="1">Uncharacterized protein</fullName>
    </submittedName>
</protein>
<gene>
    <name evidence="1" type="ORF">SAMN05421676_10472</name>
</gene>
<organism evidence="1 2">
    <name type="scientific">Salinibacillus kushneri</name>
    <dbReference type="NCBI Taxonomy" id="237682"/>
    <lineage>
        <taxon>Bacteria</taxon>
        <taxon>Bacillati</taxon>
        <taxon>Bacillota</taxon>
        <taxon>Bacilli</taxon>
        <taxon>Bacillales</taxon>
        <taxon>Bacillaceae</taxon>
        <taxon>Salinibacillus</taxon>
    </lineage>
</organism>